<dbReference type="AlphaFoldDB" id="A0A382L772"/>
<sequence>MAFEIQALTSYEATYNLSVTSDLGKLKIGKASFKLVADNNDEFTFSSVAFTDSIWKTLYDYSRYEKSIGLKIDNYINSQYYDLVEISKGELEKNNKIRIYPDKNYAIINSEKRWETISKSTLDELSVYLALAEDVQKNPNQDVFTYQVIDEKG</sequence>
<feature type="non-terminal residue" evidence="1">
    <location>
        <position position="153"/>
    </location>
</feature>
<dbReference type="EMBL" id="UINC01085339">
    <property type="protein sequence ID" value="SVC32788.1"/>
    <property type="molecule type" value="Genomic_DNA"/>
</dbReference>
<protein>
    <submittedName>
        <fullName evidence="1">Uncharacterized protein</fullName>
    </submittedName>
</protein>
<proteinExistence type="predicted"/>
<name>A0A382L772_9ZZZZ</name>
<accession>A0A382L772</accession>
<gene>
    <name evidence="1" type="ORF">METZ01_LOCUS285642</name>
</gene>
<organism evidence="1">
    <name type="scientific">marine metagenome</name>
    <dbReference type="NCBI Taxonomy" id="408172"/>
    <lineage>
        <taxon>unclassified sequences</taxon>
        <taxon>metagenomes</taxon>
        <taxon>ecological metagenomes</taxon>
    </lineage>
</organism>
<evidence type="ECO:0000313" key="1">
    <source>
        <dbReference type="EMBL" id="SVC32788.1"/>
    </source>
</evidence>
<reference evidence="1" key="1">
    <citation type="submission" date="2018-05" db="EMBL/GenBank/DDBJ databases">
        <authorList>
            <person name="Lanie J.A."/>
            <person name="Ng W.-L."/>
            <person name="Kazmierczak K.M."/>
            <person name="Andrzejewski T.M."/>
            <person name="Davidsen T.M."/>
            <person name="Wayne K.J."/>
            <person name="Tettelin H."/>
            <person name="Glass J.I."/>
            <person name="Rusch D."/>
            <person name="Podicherti R."/>
            <person name="Tsui H.-C.T."/>
            <person name="Winkler M.E."/>
        </authorList>
    </citation>
    <scope>NUCLEOTIDE SEQUENCE</scope>
</reference>